<dbReference type="EMBL" id="BGJZ01000254">
    <property type="protein sequence ID" value="GBH11713.1"/>
    <property type="molecule type" value="Genomic_DNA"/>
</dbReference>
<accession>A0A2V0QEY2</accession>
<protein>
    <submittedName>
        <fullName evidence="1">Uncharacterized protein</fullName>
    </submittedName>
</protein>
<reference evidence="1 2" key="1">
    <citation type="submission" date="2018-04" db="EMBL/GenBank/DDBJ databases">
        <title>Draft genome sequence of Pseudomonas syringae pv. actinidiae biovar 1 strains isolated from kiwifruit in Kagawa prefecture.</title>
        <authorList>
            <person name="Tabuchi M."/>
            <person name="Saito M."/>
            <person name="Fujiwara S."/>
            <person name="Sasa N."/>
            <person name="Akimitsu K."/>
            <person name="Gomi K."/>
            <person name="Konishi-Sugita S."/>
            <person name="Hamano K."/>
            <person name="Kataoka I."/>
        </authorList>
    </citation>
    <scope>NUCLEOTIDE SEQUENCE [LARGE SCALE GENOMIC DNA]</scope>
    <source>
        <strain evidence="1 2">MAFF212206</strain>
    </source>
</reference>
<sequence>MHHQNISVMLCIFALCTLISFAQTSKHLTIGPYSSGGGKN</sequence>
<evidence type="ECO:0000313" key="2">
    <source>
        <dbReference type="Proteomes" id="UP000247480"/>
    </source>
</evidence>
<proteinExistence type="predicted"/>
<evidence type="ECO:0000313" key="1">
    <source>
        <dbReference type="EMBL" id="GBH11713.1"/>
    </source>
</evidence>
<gene>
    <name evidence="1" type="ORF">KPSA1_05156</name>
</gene>
<dbReference type="Proteomes" id="UP000247480">
    <property type="component" value="Unassembled WGS sequence"/>
</dbReference>
<dbReference type="AlphaFoldDB" id="A0A2V0QEY2"/>
<organism evidence="1 2">
    <name type="scientific">Pseudomonas syringae pv. actinidiae</name>
    <dbReference type="NCBI Taxonomy" id="103796"/>
    <lineage>
        <taxon>Bacteria</taxon>
        <taxon>Pseudomonadati</taxon>
        <taxon>Pseudomonadota</taxon>
        <taxon>Gammaproteobacteria</taxon>
        <taxon>Pseudomonadales</taxon>
        <taxon>Pseudomonadaceae</taxon>
        <taxon>Pseudomonas</taxon>
        <taxon>Pseudomonas syringae</taxon>
    </lineage>
</organism>
<comment type="caution">
    <text evidence="1">The sequence shown here is derived from an EMBL/GenBank/DDBJ whole genome shotgun (WGS) entry which is preliminary data.</text>
</comment>
<name>A0A2V0QEY2_PSESF</name>